<geneLocation type="mitochondrion" evidence="6"/>
<dbReference type="GO" id="GO:0005840">
    <property type="term" value="C:ribosome"/>
    <property type="evidence" value="ECO:0007669"/>
    <property type="project" value="UniProtKB-KW"/>
</dbReference>
<comment type="similarity">
    <text evidence="1 4">Belongs to the universal ribosomal protein uS3 family.</text>
</comment>
<evidence type="ECO:0000313" key="6">
    <source>
        <dbReference type="EMBL" id="AOC61556.1"/>
    </source>
</evidence>
<organism evidence="6">
    <name type="scientific">Gloeotilopsis planctonica</name>
    <dbReference type="NCBI Taxonomy" id="34157"/>
    <lineage>
        <taxon>Eukaryota</taxon>
        <taxon>Viridiplantae</taxon>
        <taxon>Chlorophyta</taxon>
        <taxon>core chlorophytes</taxon>
        <taxon>Ulvophyceae</taxon>
        <taxon>OUU clade</taxon>
        <taxon>Ulotrichales</taxon>
        <taxon>Ulotrichaceae</taxon>
        <taxon>Gloeotilopsis</taxon>
    </lineage>
</organism>
<proteinExistence type="inferred from homology"/>
<gene>
    <name evidence="6" type="primary">rps3</name>
</gene>
<dbReference type="InterPro" id="IPR036419">
    <property type="entry name" value="Ribosomal_S3_C_sf"/>
</dbReference>
<dbReference type="GO" id="GO:0003735">
    <property type="term" value="F:structural constituent of ribosome"/>
    <property type="evidence" value="ECO:0007669"/>
    <property type="project" value="InterPro"/>
</dbReference>
<dbReference type="GO" id="GO:1990904">
    <property type="term" value="C:ribonucleoprotein complex"/>
    <property type="evidence" value="ECO:0007669"/>
    <property type="project" value="UniProtKB-KW"/>
</dbReference>
<keyword evidence="3 4" id="KW-0687">Ribonucleoprotein</keyword>
<dbReference type="SUPFAM" id="SSF54821">
    <property type="entry name" value="Ribosomal protein S3 C-terminal domain"/>
    <property type="match status" value="1"/>
</dbReference>
<evidence type="ECO:0000256" key="3">
    <source>
        <dbReference type="ARBA" id="ARBA00023274"/>
    </source>
</evidence>
<sequence length="563" mass="64596">MNDSSFISLYLHLANQKTHFNLVLKNQVLFKYSSKFHNTKQSLTLLSLNGLRKSFDSYNEVALTAWKNALAYKNLKNPFFSLQQLYQISLKYKGLADLQKLNFSKTNLNLRQSVNQNNGDVLFPTSFQNSRVKKALQQEFSTFCSQKLQESKKAFQSTFSPFSFQLQAMAANGRKLDKFKIRKKLISTLYQKISKQSFKNHFLDHLKKIENTTKIKTNIKFALLNIDKNFKGDSDFFSKVTASQSLKLDQKKEMFIWDFFKTKSGTPRNDHQISLFSWTPGFDKAEAYFNVSKASSFLHLPKSINSAFKNKQINSDQTDFASLYDCKPKGHKSFLAKPKQGLFVSKANLLKNRKQFFKTEVLQLQHRTSIEPFTCTKGNEQLFLENYLTLSKLSLYNSVQKKQLQTYFEQSKKESILNVKQDLLTKFYSASWLLQYIQSELGSRNANLKRVLNNIFLYTQLPILKLSPTKKAVDAQFFQSLGEQTNSALESTKNEFSVVPDIIKGLRVTFSGRLGGKKGMAKTLTKTTGRVPLSSLKEKVDFAKGIVHTKNGTLGVKVWICFN</sequence>
<dbReference type="AlphaFoldDB" id="A0A1B2RYZ9"/>
<dbReference type="Gene3D" id="3.30.1140.32">
    <property type="entry name" value="Ribosomal protein S3, C-terminal domain"/>
    <property type="match status" value="1"/>
</dbReference>
<protein>
    <submittedName>
        <fullName evidence="6">Ribosomal protein S3</fullName>
    </submittedName>
</protein>
<reference evidence="6" key="1">
    <citation type="journal article" date="2016" name="Genome Biol. Evol.">
        <title>Mitochondrion-to-Chloroplast DNA Transfers and Intragenomic Proliferation of Chloroplast Group II Introns in Gloeotilopsis Green Algae (Ulotrichales, Ulvophyceae).</title>
        <authorList>
            <person name="Turmel M."/>
            <person name="Otis C."/>
            <person name="Lemieux C."/>
        </authorList>
    </citation>
    <scope>NUCLEOTIDE SEQUENCE</scope>
</reference>
<dbReference type="EMBL" id="KX306823">
    <property type="protein sequence ID" value="AOC61556.1"/>
    <property type="molecule type" value="Genomic_DNA"/>
</dbReference>
<evidence type="ECO:0000259" key="5">
    <source>
        <dbReference type="Pfam" id="PF00189"/>
    </source>
</evidence>
<feature type="domain" description="Small ribosomal subunit protein uS3 C-terminal" evidence="5">
    <location>
        <begin position="503"/>
        <end position="560"/>
    </location>
</feature>
<dbReference type="GO" id="GO:0006412">
    <property type="term" value="P:translation"/>
    <property type="evidence" value="ECO:0007669"/>
    <property type="project" value="InterPro"/>
</dbReference>
<keyword evidence="2 4" id="KW-0689">Ribosomal protein</keyword>
<evidence type="ECO:0000256" key="2">
    <source>
        <dbReference type="ARBA" id="ARBA00022980"/>
    </source>
</evidence>
<keyword evidence="6" id="KW-0496">Mitochondrion</keyword>
<accession>A0A1B2RYZ9</accession>
<dbReference type="Pfam" id="PF00189">
    <property type="entry name" value="Ribosomal_S3_C"/>
    <property type="match status" value="1"/>
</dbReference>
<name>A0A1B2RYZ9_9CHLO</name>
<dbReference type="InterPro" id="IPR001351">
    <property type="entry name" value="Ribosomal_uS3_C"/>
</dbReference>
<dbReference type="InterPro" id="IPR018280">
    <property type="entry name" value="Ribosomal_uS3_CS"/>
</dbReference>
<dbReference type="PROSITE" id="PS00548">
    <property type="entry name" value="RIBOSOMAL_S3"/>
    <property type="match status" value="1"/>
</dbReference>
<evidence type="ECO:0000256" key="4">
    <source>
        <dbReference type="RuleBase" id="RU003624"/>
    </source>
</evidence>
<evidence type="ECO:0000256" key="1">
    <source>
        <dbReference type="ARBA" id="ARBA00010761"/>
    </source>
</evidence>